<sequence>MRYSAVVLDLDGTLLNADKRVTDRNRHAVQQCYEKGIKIIYATARPPRSVRQFLSEEMISTGTFVYYNGAQVVCNHTGTSFCESIPSDVSSSLIDYVRGHQPDLELSIEVNDEWFSLRALDYTIAMNTASNPVVKSIDELKALHATKILIASSSPIPMLLERFGQHVNIIVTDQGRLIQIMPLQASKETAIRKLCEVYGIEMSDVVAFGDDYNDLGLFGIAGYTVAMGNAVDALKAAADETTETNDQDGVAIVLERLFELERQRQ</sequence>
<dbReference type="GO" id="GO:0000287">
    <property type="term" value="F:magnesium ion binding"/>
    <property type="evidence" value="ECO:0007669"/>
    <property type="project" value="TreeGrafter"/>
</dbReference>
<gene>
    <name evidence="1" type="ORF">OMP38_33430</name>
</gene>
<reference evidence="1 2" key="1">
    <citation type="submission" date="2022-10" db="EMBL/GenBank/DDBJ databases">
        <title>Comparative genomic analysis of Cohnella hashimotonis sp. nov., isolated from the International Space Station.</title>
        <authorList>
            <person name="Simpson A."/>
            <person name="Venkateswaran K."/>
        </authorList>
    </citation>
    <scope>NUCLEOTIDE SEQUENCE [LARGE SCALE GENOMIC DNA]</scope>
    <source>
        <strain evidence="1 2">DSM 18997</strain>
    </source>
</reference>
<dbReference type="PROSITE" id="PS01228">
    <property type="entry name" value="COF_1"/>
    <property type="match status" value="1"/>
</dbReference>
<dbReference type="SFLD" id="SFLDS00003">
    <property type="entry name" value="Haloacid_Dehalogenase"/>
    <property type="match status" value="1"/>
</dbReference>
<proteinExistence type="predicted"/>
<dbReference type="InterPro" id="IPR023214">
    <property type="entry name" value="HAD_sf"/>
</dbReference>
<keyword evidence="1" id="KW-0378">Hydrolase</keyword>
<dbReference type="InterPro" id="IPR006379">
    <property type="entry name" value="HAD-SF_hydro_IIB"/>
</dbReference>
<keyword evidence="2" id="KW-1185">Reference proteome</keyword>
<dbReference type="PANTHER" id="PTHR10000">
    <property type="entry name" value="PHOSPHOSERINE PHOSPHATASE"/>
    <property type="match status" value="1"/>
</dbReference>
<dbReference type="InterPro" id="IPR000150">
    <property type="entry name" value="Cof"/>
</dbReference>
<dbReference type="CDD" id="cd07516">
    <property type="entry name" value="HAD_Pase"/>
    <property type="match status" value="1"/>
</dbReference>
<dbReference type="NCBIfam" id="TIGR00099">
    <property type="entry name" value="Cof-subfamily"/>
    <property type="match status" value="1"/>
</dbReference>
<dbReference type="Proteomes" id="UP001153387">
    <property type="component" value="Unassembled WGS sequence"/>
</dbReference>
<evidence type="ECO:0000313" key="2">
    <source>
        <dbReference type="Proteomes" id="UP001153387"/>
    </source>
</evidence>
<dbReference type="Pfam" id="PF08282">
    <property type="entry name" value="Hydrolase_3"/>
    <property type="match status" value="1"/>
</dbReference>
<dbReference type="Gene3D" id="3.40.50.1000">
    <property type="entry name" value="HAD superfamily/HAD-like"/>
    <property type="match status" value="1"/>
</dbReference>
<dbReference type="GO" id="GO:0005829">
    <property type="term" value="C:cytosol"/>
    <property type="evidence" value="ECO:0007669"/>
    <property type="project" value="TreeGrafter"/>
</dbReference>
<dbReference type="AlphaFoldDB" id="A0A9X4QRT0"/>
<protein>
    <submittedName>
        <fullName evidence="1">HAD family hydrolase</fullName>
    </submittedName>
</protein>
<dbReference type="GO" id="GO:0016791">
    <property type="term" value="F:phosphatase activity"/>
    <property type="evidence" value="ECO:0007669"/>
    <property type="project" value="UniProtKB-ARBA"/>
</dbReference>
<dbReference type="EMBL" id="JAPDHZ010000008">
    <property type="protein sequence ID" value="MDG0795185.1"/>
    <property type="molecule type" value="Genomic_DNA"/>
</dbReference>
<name>A0A9X4QRT0_9BACL</name>
<dbReference type="Gene3D" id="3.30.1240.10">
    <property type="match status" value="1"/>
</dbReference>
<evidence type="ECO:0000313" key="1">
    <source>
        <dbReference type="EMBL" id="MDG0795185.1"/>
    </source>
</evidence>
<dbReference type="NCBIfam" id="TIGR01484">
    <property type="entry name" value="HAD-SF-IIB"/>
    <property type="match status" value="1"/>
</dbReference>
<dbReference type="SFLD" id="SFLDG01140">
    <property type="entry name" value="C2.B:_Phosphomannomutase_and_P"/>
    <property type="match status" value="1"/>
</dbReference>
<organism evidence="1 2">
    <name type="scientific">Cohnella ginsengisoli</name>
    <dbReference type="NCBI Taxonomy" id="425004"/>
    <lineage>
        <taxon>Bacteria</taxon>
        <taxon>Bacillati</taxon>
        <taxon>Bacillota</taxon>
        <taxon>Bacilli</taxon>
        <taxon>Bacillales</taxon>
        <taxon>Paenibacillaceae</taxon>
        <taxon>Cohnella</taxon>
    </lineage>
</organism>
<accession>A0A9X4QRT0</accession>
<comment type="caution">
    <text evidence="1">The sequence shown here is derived from an EMBL/GenBank/DDBJ whole genome shotgun (WGS) entry which is preliminary data.</text>
</comment>
<dbReference type="SUPFAM" id="SSF56784">
    <property type="entry name" value="HAD-like"/>
    <property type="match status" value="1"/>
</dbReference>
<dbReference type="PANTHER" id="PTHR10000:SF8">
    <property type="entry name" value="HAD SUPERFAMILY HYDROLASE-LIKE, TYPE 3"/>
    <property type="match status" value="1"/>
</dbReference>
<dbReference type="InterPro" id="IPR036412">
    <property type="entry name" value="HAD-like_sf"/>
</dbReference>